<comment type="caution">
    <text evidence="13">The sequence shown here is derived from an EMBL/GenBank/DDBJ whole genome shotgun (WGS) entry which is preliminary data.</text>
</comment>
<keyword evidence="10" id="KW-0456">Lyase</keyword>
<dbReference type="AlphaFoldDB" id="A0A4U5MV54"/>
<dbReference type="InterPro" id="IPR018998">
    <property type="entry name" value="EndoU_C"/>
</dbReference>
<sequence>MLWTIIFLCLATGSLAQVESIPSLDVTDAELVHLVNNMRANDENKARGNQISLDFQGHTMTRNDEDNAKFKLFRNIDTSLFRKENYENFIALTDNYDRRTGVAEVETNQEKEEITAFVTSMLKSRPWKALFDFLQRKRHPFAKDEKTFRRWIIQLWFVQYSRARGQADTSGFEHVFMGESKNGEVSGMHNWVRFYLLERNTTENFDYKGFLIKRFNVMAAVKFTWHGQLKRSGSFIIGSSPEFDMALYTMCFLSRRGRTTCDIEIEGCPMSITSYELVQQRKVFIGTVYPSAGRITDKCRRING</sequence>
<comment type="cofactor">
    <cofactor evidence="1 11">
        <name>Mn(2+)</name>
        <dbReference type="ChEBI" id="CHEBI:29035"/>
    </cofactor>
</comment>
<keyword evidence="5 11" id="KW-0479">Metal-binding</keyword>
<comment type="similarity">
    <text evidence="2 11">Belongs to the ENDOU family.</text>
</comment>
<name>A0A4U5MV54_STECR</name>
<keyword evidence="14" id="KW-1185">Reference proteome</keyword>
<evidence type="ECO:0000256" key="7">
    <source>
        <dbReference type="ARBA" id="ARBA00022801"/>
    </source>
</evidence>
<keyword evidence="6 11" id="KW-0255">Endonuclease</keyword>
<evidence type="ECO:0000313" key="14">
    <source>
        <dbReference type="Proteomes" id="UP000298663"/>
    </source>
</evidence>
<keyword evidence="7 11" id="KW-0378">Hydrolase</keyword>
<feature type="domain" description="EndoU" evidence="12">
    <location>
        <begin position="27"/>
        <end position="294"/>
    </location>
</feature>
<dbReference type="GO" id="GO:0046872">
    <property type="term" value="F:metal ion binding"/>
    <property type="evidence" value="ECO:0007669"/>
    <property type="project" value="UniProtKB-UniRule"/>
</dbReference>
<evidence type="ECO:0000256" key="1">
    <source>
        <dbReference type="ARBA" id="ARBA00001936"/>
    </source>
</evidence>
<feature type="chain" id="PRO_5026378075" description="EndoU domain-containing protein" evidence="11">
    <location>
        <begin position="17"/>
        <end position="304"/>
    </location>
</feature>
<gene>
    <name evidence="13" type="ORF">L596_020760</name>
</gene>
<dbReference type="OrthoDB" id="430326at2759"/>
<dbReference type="EMBL" id="AZBU02000006">
    <property type="protein sequence ID" value="TKR73452.1"/>
    <property type="molecule type" value="Genomic_DNA"/>
</dbReference>
<dbReference type="InterPro" id="IPR039787">
    <property type="entry name" value="ENDOU"/>
</dbReference>
<dbReference type="Pfam" id="PF09412">
    <property type="entry name" value="XendoU"/>
    <property type="match status" value="1"/>
</dbReference>
<evidence type="ECO:0000256" key="5">
    <source>
        <dbReference type="ARBA" id="ARBA00022723"/>
    </source>
</evidence>
<protein>
    <recommendedName>
        <fullName evidence="12">EndoU domain-containing protein</fullName>
    </recommendedName>
</protein>
<keyword evidence="9 11" id="KW-0464">Manganese</keyword>
<dbReference type="GO" id="GO:0004521">
    <property type="term" value="F:RNA endonuclease activity"/>
    <property type="evidence" value="ECO:0007669"/>
    <property type="project" value="UniProtKB-UniRule"/>
</dbReference>
<proteinExistence type="inferred from homology"/>
<evidence type="ECO:0000256" key="11">
    <source>
        <dbReference type="RuleBase" id="RU367085"/>
    </source>
</evidence>
<dbReference type="GO" id="GO:0003723">
    <property type="term" value="F:RNA binding"/>
    <property type="evidence" value="ECO:0007669"/>
    <property type="project" value="UniProtKB-UniRule"/>
</dbReference>
<evidence type="ECO:0000256" key="9">
    <source>
        <dbReference type="ARBA" id="ARBA00023211"/>
    </source>
</evidence>
<keyword evidence="8 11" id="KW-0694">RNA-binding</keyword>
<evidence type="ECO:0000256" key="4">
    <source>
        <dbReference type="ARBA" id="ARBA00022722"/>
    </source>
</evidence>
<dbReference type="Proteomes" id="UP000298663">
    <property type="component" value="Unassembled WGS sequence"/>
</dbReference>
<dbReference type="GO" id="GO:0016829">
    <property type="term" value="F:lyase activity"/>
    <property type="evidence" value="ECO:0007669"/>
    <property type="project" value="UniProtKB-KW"/>
</dbReference>
<reference evidence="13 14" key="2">
    <citation type="journal article" date="2019" name="G3 (Bethesda)">
        <title>Hybrid Assembly of the Genome of the Entomopathogenic Nematode Steinernema carpocapsae Identifies the X-Chromosome.</title>
        <authorList>
            <person name="Serra L."/>
            <person name="Macchietto M."/>
            <person name="Macias-Munoz A."/>
            <person name="McGill C.J."/>
            <person name="Rodriguez I.M."/>
            <person name="Rodriguez B."/>
            <person name="Murad R."/>
            <person name="Mortazavi A."/>
        </authorList>
    </citation>
    <scope>NUCLEOTIDE SEQUENCE [LARGE SCALE GENOMIC DNA]</scope>
    <source>
        <strain evidence="13 14">ALL</strain>
    </source>
</reference>
<dbReference type="CDD" id="cd21159">
    <property type="entry name" value="XendoU"/>
    <property type="match status" value="1"/>
</dbReference>
<evidence type="ECO:0000259" key="12">
    <source>
        <dbReference type="PROSITE" id="PS51959"/>
    </source>
</evidence>
<evidence type="ECO:0000256" key="10">
    <source>
        <dbReference type="ARBA" id="ARBA00023239"/>
    </source>
</evidence>
<dbReference type="PANTHER" id="PTHR12439">
    <property type="entry name" value="PLACENTAL PROTEIN 11-RELATED"/>
    <property type="match status" value="1"/>
</dbReference>
<accession>A0A4U5MV54</accession>
<dbReference type="PROSITE" id="PS51959">
    <property type="entry name" value="ENDOU"/>
    <property type="match status" value="1"/>
</dbReference>
<evidence type="ECO:0000313" key="13">
    <source>
        <dbReference type="EMBL" id="TKR73452.1"/>
    </source>
</evidence>
<evidence type="ECO:0000256" key="2">
    <source>
        <dbReference type="ARBA" id="ARBA00010168"/>
    </source>
</evidence>
<comment type="subunit">
    <text evidence="3 11">Monomer.</text>
</comment>
<organism evidence="13 14">
    <name type="scientific">Steinernema carpocapsae</name>
    <name type="common">Entomopathogenic nematode</name>
    <dbReference type="NCBI Taxonomy" id="34508"/>
    <lineage>
        <taxon>Eukaryota</taxon>
        <taxon>Metazoa</taxon>
        <taxon>Ecdysozoa</taxon>
        <taxon>Nematoda</taxon>
        <taxon>Chromadorea</taxon>
        <taxon>Rhabditida</taxon>
        <taxon>Tylenchina</taxon>
        <taxon>Panagrolaimomorpha</taxon>
        <taxon>Strongyloidoidea</taxon>
        <taxon>Steinernematidae</taxon>
        <taxon>Steinernema</taxon>
    </lineage>
</organism>
<evidence type="ECO:0000256" key="8">
    <source>
        <dbReference type="ARBA" id="ARBA00022884"/>
    </source>
</evidence>
<keyword evidence="11" id="KW-0732">Signal</keyword>
<dbReference type="InterPro" id="IPR037227">
    <property type="entry name" value="EndoU-like"/>
</dbReference>
<dbReference type="GO" id="GO:0016787">
    <property type="term" value="F:hydrolase activity"/>
    <property type="evidence" value="ECO:0007669"/>
    <property type="project" value="UniProtKB-KW"/>
</dbReference>
<evidence type="ECO:0000256" key="3">
    <source>
        <dbReference type="ARBA" id="ARBA00011245"/>
    </source>
</evidence>
<evidence type="ECO:0000256" key="6">
    <source>
        <dbReference type="ARBA" id="ARBA00022759"/>
    </source>
</evidence>
<feature type="signal peptide" evidence="11">
    <location>
        <begin position="1"/>
        <end position="16"/>
    </location>
</feature>
<reference evidence="13 14" key="1">
    <citation type="journal article" date="2015" name="Genome Biol.">
        <title>Comparative genomics of Steinernema reveals deeply conserved gene regulatory networks.</title>
        <authorList>
            <person name="Dillman A.R."/>
            <person name="Macchietto M."/>
            <person name="Porter C.F."/>
            <person name="Rogers A."/>
            <person name="Williams B."/>
            <person name="Antoshechkin I."/>
            <person name="Lee M.M."/>
            <person name="Goodwin Z."/>
            <person name="Lu X."/>
            <person name="Lewis E.E."/>
            <person name="Goodrich-Blair H."/>
            <person name="Stock S.P."/>
            <person name="Adams B.J."/>
            <person name="Sternberg P.W."/>
            <person name="Mortazavi A."/>
        </authorList>
    </citation>
    <scope>NUCLEOTIDE SEQUENCE [LARGE SCALE GENOMIC DNA]</scope>
    <source>
        <strain evidence="13 14">ALL</strain>
    </source>
</reference>
<dbReference type="SUPFAM" id="SSF142877">
    <property type="entry name" value="EndoU-like"/>
    <property type="match status" value="1"/>
</dbReference>
<keyword evidence="4 11" id="KW-0540">Nuclease</keyword>
<dbReference type="PANTHER" id="PTHR12439:SF11">
    <property type="entry name" value="URIDYLATE-SPECIFIC ENDORIBONUCLEASE"/>
    <property type="match status" value="1"/>
</dbReference>